<keyword evidence="3" id="KW-1185">Reference proteome</keyword>
<sequence>MKPFFEYHSKLDPFRLFSMEHILTILIIFILCVLLFVFRSQIKRQERFFRFTLVIILLGADVLYHFWLMYENAWSPKSALPLHLSDFAVILAIIMLLTKSYRLFQFMYFAGIGSSIQAILTPDLARFSFPHFQYIEFFVSHGGVVLACLFMIVAYNYEPPMRSLWITVIIVNVYAGCVFLLNKLLGANYMYMMKKPGAASVLDFLGPWPWYLLSLELLMIVSFYLLYSPFWVKRKDKQKDE</sequence>
<evidence type="ECO:0000256" key="1">
    <source>
        <dbReference type="SAM" id="Phobius"/>
    </source>
</evidence>
<feature type="transmembrane region" description="Helical" evidence="1">
    <location>
        <begin position="164"/>
        <end position="185"/>
    </location>
</feature>
<organism evidence="2 3">
    <name type="scientific">Metabacillus arenae</name>
    <dbReference type="NCBI Taxonomy" id="2771434"/>
    <lineage>
        <taxon>Bacteria</taxon>
        <taxon>Bacillati</taxon>
        <taxon>Bacillota</taxon>
        <taxon>Bacilli</taxon>
        <taxon>Bacillales</taxon>
        <taxon>Bacillaceae</taxon>
        <taxon>Metabacillus</taxon>
    </lineage>
</organism>
<dbReference type="EMBL" id="JACXAI010000029">
    <property type="protein sequence ID" value="MBD1382320.1"/>
    <property type="molecule type" value="Genomic_DNA"/>
</dbReference>
<feature type="transmembrane region" description="Helical" evidence="1">
    <location>
        <begin position="48"/>
        <end position="67"/>
    </location>
</feature>
<dbReference type="NCBIfam" id="TIGR02206">
    <property type="entry name" value="intg_mem_TP0381"/>
    <property type="match status" value="1"/>
</dbReference>
<feature type="transmembrane region" description="Helical" evidence="1">
    <location>
        <begin position="208"/>
        <end position="227"/>
    </location>
</feature>
<dbReference type="RefSeq" id="WP_191160399.1">
    <property type="nucleotide sequence ID" value="NZ_JACXAI010000029.1"/>
</dbReference>
<feature type="transmembrane region" description="Helical" evidence="1">
    <location>
        <begin position="79"/>
        <end position="97"/>
    </location>
</feature>
<feature type="transmembrane region" description="Helical" evidence="1">
    <location>
        <begin position="137"/>
        <end position="157"/>
    </location>
</feature>
<keyword evidence="1" id="KW-0812">Transmembrane</keyword>
<proteinExistence type="predicted"/>
<reference evidence="2" key="1">
    <citation type="submission" date="2020-09" db="EMBL/GenBank/DDBJ databases">
        <title>A novel bacterium of genus Bacillus, isolated from South China Sea.</title>
        <authorList>
            <person name="Huang H."/>
            <person name="Mo K."/>
            <person name="Hu Y."/>
        </authorList>
    </citation>
    <scope>NUCLEOTIDE SEQUENCE</scope>
    <source>
        <strain evidence="2">IB182487</strain>
    </source>
</reference>
<comment type="caution">
    <text evidence="2">The sequence shown here is derived from an EMBL/GenBank/DDBJ whole genome shotgun (WGS) entry which is preliminary data.</text>
</comment>
<dbReference type="AlphaFoldDB" id="A0A926NKA3"/>
<feature type="transmembrane region" description="Helical" evidence="1">
    <location>
        <begin position="106"/>
        <end position="125"/>
    </location>
</feature>
<gene>
    <name evidence="2" type="ORF">IC621_19040</name>
</gene>
<feature type="transmembrane region" description="Helical" evidence="1">
    <location>
        <begin position="16"/>
        <end position="36"/>
    </location>
</feature>
<accession>A0A926NKA3</accession>
<name>A0A926NKA3_9BACI</name>
<keyword evidence="1" id="KW-0472">Membrane</keyword>
<dbReference type="Proteomes" id="UP000626844">
    <property type="component" value="Unassembled WGS sequence"/>
</dbReference>
<dbReference type="Pfam" id="PF14808">
    <property type="entry name" value="TMEM164"/>
    <property type="match status" value="1"/>
</dbReference>
<dbReference type="InterPro" id="IPR011737">
    <property type="entry name" value="CHP02206_TP0381"/>
</dbReference>
<protein>
    <submittedName>
        <fullName evidence="2">TIGR02206 family membrane protein</fullName>
    </submittedName>
</protein>
<evidence type="ECO:0000313" key="3">
    <source>
        <dbReference type="Proteomes" id="UP000626844"/>
    </source>
</evidence>
<evidence type="ECO:0000313" key="2">
    <source>
        <dbReference type="EMBL" id="MBD1382320.1"/>
    </source>
</evidence>
<keyword evidence="1" id="KW-1133">Transmembrane helix</keyword>